<organism evidence="1 2">
    <name type="scientific">Chelonia mydas</name>
    <name type="common">Green sea-turtle</name>
    <name type="synonym">Chelonia agassizi</name>
    <dbReference type="NCBI Taxonomy" id="8469"/>
    <lineage>
        <taxon>Eukaryota</taxon>
        <taxon>Metazoa</taxon>
        <taxon>Chordata</taxon>
        <taxon>Craniata</taxon>
        <taxon>Vertebrata</taxon>
        <taxon>Euteleostomi</taxon>
        <taxon>Archelosauria</taxon>
        <taxon>Testudinata</taxon>
        <taxon>Testudines</taxon>
        <taxon>Cryptodira</taxon>
        <taxon>Durocryptodira</taxon>
        <taxon>Americhelydia</taxon>
        <taxon>Chelonioidea</taxon>
        <taxon>Cheloniidae</taxon>
        <taxon>Chelonia</taxon>
    </lineage>
</organism>
<dbReference type="AlphaFoldDB" id="M7B040"/>
<evidence type="ECO:0000313" key="1">
    <source>
        <dbReference type="EMBL" id="EMP30369.1"/>
    </source>
</evidence>
<proteinExistence type="predicted"/>
<gene>
    <name evidence="1" type="ORF">UY3_12490</name>
</gene>
<dbReference type="EMBL" id="KB549796">
    <property type="protein sequence ID" value="EMP30369.1"/>
    <property type="molecule type" value="Genomic_DNA"/>
</dbReference>
<keyword evidence="2" id="KW-1185">Reference proteome</keyword>
<name>M7B040_CHEMY</name>
<sequence length="181" mass="20410">MASAKVDRHFNVLSSLLLLVKRIKVYDIKRLLYKRKWNFILISKQKTLGNQRDSLQSRKRLYEKGWQNQVLLLVRGIAVLDLTGGTSSRAVCTQQQLVPDASEEGAAYRQQEKVQVEQLAYGTASSGEDKGAPPQNIPELSSNSMLLRACAVVSQVEFKKTKADRLFNLIQEVVVKYGNLE</sequence>
<reference evidence="2" key="1">
    <citation type="journal article" date="2013" name="Nat. Genet.">
        <title>The draft genomes of soft-shell turtle and green sea turtle yield insights into the development and evolution of the turtle-specific body plan.</title>
        <authorList>
            <person name="Wang Z."/>
            <person name="Pascual-Anaya J."/>
            <person name="Zadissa A."/>
            <person name="Li W."/>
            <person name="Niimura Y."/>
            <person name="Huang Z."/>
            <person name="Li C."/>
            <person name="White S."/>
            <person name="Xiong Z."/>
            <person name="Fang D."/>
            <person name="Wang B."/>
            <person name="Ming Y."/>
            <person name="Chen Y."/>
            <person name="Zheng Y."/>
            <person name="Kuraku S."/>
            <person name="Pignatelli M."/>
            <person name="Herrero J."/>
            <person name="Beal K."/>
            <person name="Nozawa M."/>
            <person name="Li Q."/>
            <person name="Wang J."/>
            <person name="Zhang H."/>
            <person name="Yu L."/>
            <person name="Shigenobu S."/>
            <person name="Wang J."/>
            <person name="Liu J."/>
            <person name="Flicek P."/>
            <person name="Searle S."/>
            <person name="Wang J."/>
            <person name="Kuratani S."/>
            <person name="Yin Y."/>
            <person name="Aken B."/>
            <person name="Zhang G."/>
            <person name="Irie N."/>
        </authorList>
    </citation>
    <scope>NUCLEOTIDE SEQUENCE [LARGE SCALE GENOMIC DNA]</scope>
</reference>
<evidence type="ECO:0000313" key="2">
    <source>
        <dbReference type="Proteomes" id="UP000031443"/>
    </source>
</evidence>
<accession>M7B040</accession>
<protein>
    <submittedName>
        <fullName evidence="1">Uncharacterized protein</fullName>
    </submittedName>
</protein>
<dbReference type="Proteomes" id="UP000031443">
    <property type="component" value="Unassembled WGS sequence"/>
</dbReference>